<organism evidence="1 2">
    <name type="scientific">Sphaerodactylus townsendi</name>
    <dbReference type="NCBI Taxonomy" id="933632"/>
    <lineage>
        <taxon>Eukaryota</taxon>
        <taxon>Metazoa</taxon>
        <taxon>Chordata</taxon>
        <taxon>Craniata</taxon>
        <taxon>Vertebrata</taxon>
        <taxon>Euteleostomi</taxon>
        <taxon>Lepidosauria</taxon>
        <taxon>Squamata</taxon>
        <taxon>Bifurcata</taxon>
        <taxon>Gekkota</taxon>
        <taxon>Sphaerodactylidae</taxon>
        <taxon>Sphaerodactylus</taxon>
    </lineage>
</organism>
<name>A0ACB8E5T3_9SAUR</name>
<protein>
    <submittedName>
        <fullName evidence="1">Uncharacterized protein</fullName>
    </submittedName>
</protein>
<dbReference type="Proteomes" id="UP000827872">
    <property type="component" value="Linkage Group LG17"/>
</dbReference>
<gene>
    <name evidence="1" type="ORF">K3G42_002839</name>
</gene>
<sequence length="131" mass="14765">MKISTKKQGRVGDATDAPPSPKMVKEEEVVKVKLEEDEEEEEEAGYIQSGRRYKCLTCGKTFPSVPRVLRHLKTHTASAYGGSVSELICPNCRREFPDRAQLRKHQLSHQTERPHQCPLCTKAYKTAPGRG</sequence>
<proteinExistence type="predicted"/>
<evidence type="ECO:0000313" key="1">
    <source>
        <dbReference type="EMBL" id="KAH7987265.1"/>
    </source>
</evidence>
<accession>A0ACB8E5T3</accession>
<keyword evidence="2" id="KW-1185">Reference proteome</keyword>
<comment type="caution">
    <text evidence="1">The sequence shown here is derived from an EMBL/GenBank/DDBJ whole genome shotgun (WGS) entry which is preliminary data.</text>
</comment>
<dbReference type="EMBL" id="CM037630">
    <property type="protein sequence ID" value="KAH7987265.1"/>
    <property type="molecule type" value="Genomic_DNA"/>
</dbReference>
<evidence type="ECO:0000313" key="2">
    <source>
        <dbReference type="Proteomes" id="UP000827872"/>
    </source>
</evidence>
<reference evidence="1" key="1">
    <citation type="submission" date="2021-08" db="EMBL/GenBank/DDBJ databases">
        <title>The first chromosome-level gecko genome reveals the dynamic sex chromosomes of Neotropical dwarf geckos (Sphaerodactylidae: Sphaerodactylus).</title>
        <authorList>
            <person name="Pinto B.J."/>
            <person name="Keating S.E."/>
            <person name="Gamble T."/>
        </authorList>
    </citation>
    <scope>NUCLEOTIDE SEQUENCE</scope>
    <source>
        <strain evidence="1">TG3544</strain>
    </source>
</reference>